<evidence type="ECO:0000313" key="4">
    <source>
        <dbReference type="Ensembl" id="ENSAOCP00000058479.1"/>
    </source>
</evidence>
<evidence type="ECO:0000256" key="1">
    <source>
        <dbReference type="ARBA" id="ARBA00007176"/>
    </source>
</evidence>
<feature type="transmembrane region" description="Helical" evidence="3">
    <location>
        <begin position="131"/>
        <end position="152"/>
    </location>
</feature>
<dbReference type="Ensembl" id="ENSAOCT00000074421.1">
    <property type="protein sequence ID" value="ENSAOCP00000058479.1"/>
    <property type="gene ID" value="ENSAOCG00000025384.1"/>
</dbReference>
<dbReference type="GeneTree" id="ENSGT00390000015352"/>
<accession>A0AAQ5Z030</accession>
<keyword evidence="3" id="KW-0472">Membrane</keyword>
<dbReference type="PANTHER" id="PTHR18444">
    <property type="entry name" value="UPF0538 FAMILY MEMBER"/>
    <property type="match status" value="1"/>
</dbReference>
<dbReference type="PANTHER" id="PTHR18444:SF9">
    <property type="entry name" value="UPF0538 PROTEIN C2ORF76"/>
    <property type="match status" value="1"/>
</dbReference>
<dbReference type="Pfam" id="PF10209">
    <property type="entry name" value="DUF2340"/>
    <property type="match status" value="1"/>
</dbReference>
<reference evidence="4 5" key="1">
    <citation type="submission" date="2022-01" db="EMBL/GenBank/DDBJ databases">
        <title>A chromosome-scale genome assembly of the false clownfish, Amphiprion ocellaris.</title>
        <authorList>
            <person name="Ryu T."/>
        </authorList>
    </citation>
    <scope>NUCLEOTIDE SEQUENCE [LARGE SCALE GENOMIC DNA]</scope>
</reference>
<evidence type="ECO:0000256" key="2">
    <source>
        <dbReference type="SAM" id="MobiDB-lite"/>
    </source>
</evidence>
<feature type="transmembrane region" description="Helical" evidence="3">
    <location>
        <begin position="158"/>
        <end position="183"/>
    </location>
</feature>
<proteinExistence type="inferred from homology"/>
<reference evidence="4" key="2">
    <citation type="submission" date="2025-08" db="UniProtKB">
        <authorList>
            <consortium name="Ensembl"/>
        </authorList>
    </citation>
    <scope>IDENTIFICATION</scope>
</reference>
<organism evidence="4 5">
    <name type="scientific">Amphiprion ocellaris</name>
    <name type="common">Clown anemonefish</name>
    <dbReference type="NCBI Taxonomy" id="80972"/>
    <lineage>
        <taxon>Eukaryota</taxon>
        <taxon>Metazoa</taxon>
        <taxon>Chordata</taxon>
        <taxon>Craniata</taxon>
        <taxon>Vertebrata</taxon>
        <taxon>Euteleostomi</taxon>
        <taxon>Actinopterygii</taxon>
        <taxon>Neopterygii</taxon>
        <taxon>Teleostei</taxon>
        <taxon>Neoteleostei</taxon>
        <taxon>Acanthomorphata</taxon>
        <taxon>Ovalentaria</taxon>
        <taxon>Pomacentridae</taxon>
        <taxon>Amphiprion</taxon>
    </lineage>
</organism>
<evidence type="ECO:0000256" key="3">
    <source>
        <dbReference type="SAM" id="Phobius"/>
    </source>
</evidence>
<evidence type="ECO:0000313" key="5">
    <source>
        <dbReference type="Proteomes" id="UP001501940"/>
    </source>
</evidence>
<protein>
    <submittedName>
        <fullName evidence="4">Uncharacterized protein</fullName>
    </submittedName>
</protein>
<dbReference type="InterPro" id="IPR018794">
    <property type="entry name" value="UPF0538"/>
</dbReference>
<dbReference type="Proteomes" id="UP001501940">
    <property type="component" value="Chromosome 11"/>
</dbReference>
<name>A0AAQ5Z030_AMPOC</name>
<sequence length="198" mass="23038">MDGEAVVTVRLVRSFEHRNFKPVVFHGVSLDQTVQDFIEFVRCDIATKPGLPPPFRKYAYDKMKIIHQAHGAKPMKQKWPSSEKKITDSTGQTQKQPGDHRIYLIAEDILNGQKSKVKQARNKKKKPHGAIMFELLIFPFEGLFFVLFFLMLKLIHQMSIPFLISISIVFLMLILIMDINLLLMFENMLNKILYQLNF</sequence>
<keyword evidence="5" id="KW-1185">Reference proteome</keyword>
<keyword evidence="3" id="KW-0812">Transmembrane</keyword>
<dbReference type="AlphaFoldDB" id="A0AAQ5Z030"/>
<comment type="similarity">
    <text evidence="1">Belongs to the UPF0538 family.</text>
</comment>
<keyword evidence="3" id="KW-1133">Transmembrane helix</keyword>
<reference evidence="4" key="3">
    <citation type="submission" date="2025-09" db="UniProtKB">
        <authorList>
            <consortium name="Ensembl"/>
        </authorList>
    </citation>
    <scope>IDENTIFICATION</scope>
</reference>
<feature type="region of interest" description="Disordered" evidence="2">
    <location>
        <begin position="77"/>
        <end position="96"/>
    </location>
</feature>